<comment type="caution">
    <text evidence="1">The sequence shown here is derived from an EMBL/GenBank/DDBJ whole genome shotgun (WGS) entry which is preliminary data.</text>
</comment>
<protein>
    <submittedName>
        <fullName evidence="1">Uncharacterized protein</fullName>
    </submittedName>
</protein>
<reference evidence="1" key="1">
    <citation type="journal article" date="2014" name="Front. Microbiol.">
        <title>High frequency of phylogenetically diverse reductive dehalogenase-homologous genes in deep subseafloor sedimentary metagenomes.</title>
        <authorList>
            <person name="Kawai M."/>
            <person name="Futagami T."/>
            <person name="Toyoda A."/>
            <person name="Takaki Y."/>
            <person name="Nishi S."/>
            <person name="Hori S."/>
            <person name="Arai W."/>
            <person name="Tsubouchi T."/>
            <person name="Morono Y."/>
            <person name="Uchiyama I."/>
            <person name="Ito T."/>
            <person name="Fujiyama A."/>
            <person name="Inagaki F."/>
            <person name="Takami H."/>
        </authorList>
    </citation>
    <scope>NUCLEOTIDE SEQUENCE</scope>
    <source>
        <strain evidence="1">Expedition CK06-06</strain>
    </source>
</reference>
<gene>
    <name evidence="1" type="ORF">S03H2_23924</name>
</gene>
<name>X1FMA6_9ZZZZ</name>
<dbReference type="EMBL" id="BARU01013161">
    <property type="protein sequence ID" value="GAH33650.1"/>
    <property type="molecule type" value="Genomic_DNA"/>
</dbReference>
<organism evidence="1">
    <name type="scientific">marine sediment metagenome</name>
    <dbReference type="NCBI Taxonomy" id="412755"/>
    <lineage>
        <taxon>unclassified sequences</taxon>
        <taxon>metagenomes</taxon>
        <taxon>ecological metagenomes</taxon>
    </lineage>
</organism>
<feature type="non-terminal residue" evidence="1">
    <location>
        <position position="163"/>
    </location>
</feature>
<dbReference type="AlphaFoldDB" id="X1FMA6"/>
<accession>X1FMA6</accession>
<evidence type="ECO:0000313" key="1">
    <source>
        <dbReference type="EMBL" id="GAH33650.1"/>
    </source>
</evidence>
<proteinExistence type="predicted"/>
<sequence>MPTPSTIGPSIVAGDATPSSVQRTFQRKAFFTLGRHWVFYANDAGVLVYDSSVGSSEAWLGPEILGGMVPDGGEFTVWLQEISPTEAYVHLVWADSNGNSPIIYVRGTLASDGTIVWDLPDEAAPFDLGWEYLNPGICMDFQGRIYVVYNKVRTIDPTNCTIY</sequence>